<dbReference type="SUPFAM" id="SSF48452">
    <property type="entry name" value="TPR-like"/>
    <property type="match status" value="4"/>
</dbReference>
<evidence type="ECO:0000256" key="2">
    <source>
        <dbReference type="ARBA" id="ARBA00022803"/>
    </source>
</evidence>
<feature type="coiled-coil region" evidence="4">
    <location>
        <begin position="714"/>
        <end position="772"/>
    </location>
</feature>
<name>A0A7X6IB95_9BACT</name>
<dbReference type="PANTHER" id="PTHR45586">
    <property type="entry name" value="TPR REPEAT-CONTAINING PROTEIN PA4667"/>
    <property type="match status" value="1"/>
</dbReference>
<keyword evidence="4" id="KW-0175">Coiled coil</keyword>
<dbReference type="SUPFAM" id="SSF88713">
    <property type="entry name" value="Glycoside hydrolase/deacetylase"/>
    <property type="match status" value="1"/>
</dbReference>
<evidence type="ECO:0000256" key="4">
    <source>
        <dbReference type="SAM" id="Coils"/>
    </source>
</evidence>
<keyword evidence="2 3" id="KW-0802">TPR repeat</keyword>
<feature type="repeat" description="TPR" evidence="3">
    <location>
        <begin position="508"/>
        <end position="541"/>
    </location>
</feature>
<evidence type="ECO:0000256" key="5">
    <source>
        <dbReference type="SAM" id="MobiDB-lite"/>
    </source>
</evidence>
<dbReference type="GO" id="GO:0005975">
    <property type="term" value="P:carbohydrate metabolic process"/>
    <property type="evidence" value="ECO:0007669"/>
    <property type="project" value="InterPro"/>
</dbReference>
<feature type="region of interest" description="Disordered" evidence="5">
    <location>
        <begin position="1"/>
        <end position="28"/>
    </location>
</feature>
<evidence type="ECO:0000313" key="8">
    <source>
        <dbReference type="EMBL" id="NKE71546.1"/>
    </source>
</evidence>
<dbReference type="InterPro" id="IPR011990">
    <property type="entry name" value="TPR-like_helical_dom_sf"/>
</dbReference>
<proteinExistence type="predicted"/>
<keyword evidence="6" id="KW-0812">Transmembrane</keyword>
<gene>
    <name evidence="8" type="ORF">MNODULE_12420</name>
</gene>
<dbReference type="PROSITE" id="PS50005">
    <property type="entry name" value="TPR"/>
    <property type="match status" value="5"/>
</dbReference>
<dbReference type="Pfam" id="PF13432">
    <property type="entry name" value="TPR_16"/>
    <property type="match status" value="4"/>
</dbReference>
<sequence length="1440" mass="166073">MGRNLSRSPATPPRHAPKPATAPPAMGVSFPKKRTAARLRPRCIDRFKMTPIFFFLGNRGKARLRGSLYPALLIFVILFGISPAFGKSPGQDLLDEGVSLYQKERYQEALSRFKRATELDPGLLKGWENIGWAYYKLDRKEEAVRIWETLLKIEPGNLHLLNEIGFIHLSGEAWEKAVVSLRKSLQVEPNQPKTRLRLGEAYQALGRWEKAAREYETALRLRPGDLTAILRRMALYEKRDQELEAIGFLEEKFSETSSPLLRFHLGRLQARRGDRAYRSGAYSEAEAAYQTALRWDPDNPQYRINLGWTKRKQGSTAAAIAEWREALDRDPDPSRLYRPLADAYLELGDRAEARAWYERGWGSGRREPEAAYHLAEIAFQENQRERAIQRFSDLSTLPEWDETWALRVANLFIALDQPEEGVSFFTQRKTGDPGRGKALGRLYAYQGGKSFRAGEVERATQHYLAALQFDNQNMQALRDLGWSYWKQAQWDRSEEIWKRYRAVYPDRPEPYNLLTQIYLYKRDYRTAIDSIEASLALSPDQPDERLKRAKARFWDGRFDTGRREAEQLATLYPDHLPIQTFWGELLMQHHDFKRGKEQWRKVLDLGSVSPKAEYFWLRSMYESGEYEKAVAEAKKRAGEHPPKQAILRFLAEDALFREDKEEAVRWYRLLTEAFPQHPSFWLERSRLYQEMNLFPESLKTLEQARQAHPDHLEIRLSLTEAERLNGKYDAAERRYIELTEEYPDNRRAYIGLLQTRIEARRFREALALLEQNRSAFLKGYEVDLQRGAIYAGMGAPGDAESSFMRVASPAETTRYIPILLYHGLSDHPRSMNLSVDLFDAQLQALGAAGYQTITIRELGRMVDGKEPFPPKPILITFDDARIDAFLLGDPILAKHGMKATMFVPTAKITDQNPFFADWEMIRKYAGTGRWDLQSHGDHAHDLIPIDAAEQIGGFLVNRLWIKEQERLETREEYLQRLEIDYRQSRRLLDREVAGLDLIGYAFPFSEAGQENIGNEPRAAEFNEQLLAKYFRFGFVQDQNGYNAIEPGPAPAGRMLRRFSVPRSWDGKKLLAHLTAQHPGLAATIRIGQSYYWSGRYDTARALFERLPAEAPLLKGDSAYYLAALSYQQGRYREAARHFSLSLAEGSERAGNSASLLRQIAWQNQAQTGIRFGLFHDSNDRSNRWQSLLFRYPLAHPIDLSFEIGRISFRENGFSPLSGQELRVGARWQTSAQILLEGSVRARFLEGGDDTGNLWLTGKYQADHQEIHLRWAYEDVETLQAHRIGLQTRNGGFRYRLRLTSQWRGDVDFLYRSYEDGNERTDFRTGLSYQLLAWPGWRVGAAFTRSDTRFQSDRYYTPAGLNVGRATLSYRKAWDSGTLLEGEGGIGLAEDTLRGTRWVGYGEIKSVQAWTDQIRSSLAWDYNRSPGYRSWTVEAMAHYRF</sequence>
<accession>A0A7X6IB95</accession>
<feature type="repeat" description="TPR" evidence="3">
    <location>
        <begin position="266"/>
        <end position="299"/>
    </location>
</feature>
<keyword evidence="6" id="KW-0472">Membrane</keyword>
<dbReference type="GO" id="GO:0016810">
    <property type="term" value="F:hydrolase activity, acting on carbon-nitrogen (but not peptide) bonds"/>
    <property type="evidence" value="ECO:0007669"/>
    <property type="project" value="InterPro"/>
</dbReference>
<dbReference type="InterPro" id="IPR019734">
    <property type="entry name" value="TPR_rpt"/>
</dbReference>
<evidence type="ECO:0000259" key="7">
    <source>
        <dbReference type="Pfam" id="PF01522"/>
    </source>
</evidence>
<dbReference type="InterPro" id="IPR002509">
    <property type="entry name" value="NODB_dom"/>
</dbReference>
<dbReference type="InterPro" id="IPR051012">
    <property type="entry name" value="CellSynth/LPSAsmb/PSIAsmb"/>
</dbReference>
<dbReference type="SMART" id="SM00028">
    <property type="entry name" value="TPR"/>
    <property type="match status" value="13"/>
</dbReference>
<feature type="transmembrane region" description="Helical" evidence="6">
    <location>
        <begin position="68"/>
        <end position="86"/>
    </location>
</feature>
<dbReference type="Proteomes" id="UP000534783">
    <property type="component" value="Unassembled WGS sequence"/>
</dbReference>
<comment type="caution">
    <text evidence="8">The sequence shown here is derived from an EMBL/GenBank/DDBJ whole genome shotgun (WGS) entry which is preliminary data.</text>
</comment>
<organism evidence="8 9">
    <name type="scientific">Candidatus Manganitrophus noduliformans</name>
    <dbReference type="NCBI Taxonomy" id="2606439"/>
    <lineage>
        <taxon>Bacteria</taxon>
        <taxon>Pseudomonadati</taxon>
        <taxon>Nitrospirota</taxon>
        <taxon>Nitrospiria</taxon>
        <taxon>Candidatus Troglogloeales</taxon>
        <taxon>Candidatus Manganitrophaceae</taxon>
        <taxon>Candidatus Manganitrophus</taxon>
    </lineage>
</organism>
<dbReference type="PANTHER" id="PTHR45586:SF1">
    <property type="entry name" value="LIPOPOLYSACCHARIDE ASSEMBLY PROTEIN B"/>
    <property type="match status" value="1"/>
</dbReference>
<feature type="domain" description="NodB homology" evidence="7">
    <location>
        <begin position="866"/>
        <end position="942"/>
    </location>
</feature>
<dbReference type="InterPro" id="IPR011717">
    <property type="entry name" value="TPR-4"/>
</dbReference>
<keyword evidence="9" id="KW-1185">Reference proteome</keyword>
<reference evidence="8 9" key="1">
    <citation type="journal article" date="2020" name="Nature">
        <title>Bacterial chemolithoautotrophy via manganese oxidation.</title>
        <authorList>
            <person name="Yu H."/>
            <person name="Leadbetter J.R."/>
        </authorList>
    </citation>
    <scope>NUCLEOTIDE SEQUENCE [LARGE SCALE GENOMIC DNA]</scope>
    <source>
        <strain evidence="8 9">Mn-1</strain>
    </source>
</reference>
<evidence type="ECO:0000256" key="1">
    <source>
        <dbReference type="ARBA" id="ARBA00022737"/>
    </source>
</evidence>
<dbReference type="PROSITE" id="PS50293">
    <property type="entry name" value="TPR_REGION"/>
    <property type="match status" value="1"/>
</dbReference>
<dbReference type="Pfam" id="PF07721">
    <property type="entry name" value="TPR_4"/>
    <property type="match status" value="1"/>
</dbReference>
<dbReference type="Pfam" id="PF14559">
    <property type="entry name" value="TPR_19"/>
    <property type="match status" value="2"/>
</dbReference>
<dbReference type="Gene3D" id="3.20.20.370">
    <property type="entry name" value="Glycoside hydrolase/deacetylase"/>
    <property type="match status" value="1"/>
</dbReference>
<feature type="repeat" description="TPR" evidence="3">
    <location>
        <begin position="192"/>
        <end position="225"/>
    </location>
</feature>
<evidence type="ECO:0000256" key="6">
    <source>
        <dbReference type="SAM" id="Phobius"/>
    </source>
</evidence>
<protein>
    <submittedName>
        <fullName evidence="8">Tetratricopeptide repeat protein</fullName>
    </submittedName>
</protein>
<dbReference type="InterPro" id="IPR011330">
    <property type="entry name" value="Glyco_hydro/deAcase_b/a-brl"/>
</dbReference>
<feature type="repeat" description="TPR" evidence="3">
    <location>
        <begin position="90"/>
        <end position="123"/>
    </location>
</feature>
<dbReference type="EMBL" id="VTOW01000002">
    <property type="protein sequence ID" value="NKE71546.1"/>
    <property type="molecule type" value="Genomic_DNA"/>
</dbReference>
<evidence type="ECO:0000256" key="3">
    <source>
        <dbReference type="PROSITE-ProRule" id="PRU00339"/>
    </source>
</evidence>
<keyword evidence="6" id="KW-1133">Transmembrane helix</keyword>
<evidence type="ECO:0000313" key="9">
    <source>
        <dbReference type="Proteomes" id="UP000534783"/>
    </source>
</evidence>
<feature type="repeat" description="TPR" evidence="3">
    <location>
        <begin position="124"/>
        <end position="157"/>
    </location>
</feature>
<dbReference type="Pfam" id="PF01522">
    <property type="entry name" value="Polysacc_deac_1"/>
    <property type="match status" value="1"/>
</dbReference>
<keyword evidence="1" id="KW-0677">Repeat</keyword>
<dbReference type="Gene3D" id="1.25.40.10">
    <property type="entry name" value="Tetratricopeptide repeat domain"/>
    <property type="match status" value="5"/>
</dbReference>